<evidence type="ECO:0000256" key="2">
    <source>
        <dbReference type="SAM" id="SignalP"/>
    </source>
</evidence>
<feature type="domain" description="Protein CPL1-like" evidence="3">
    <location>
        <begin position="237"/>
        <end position="275"/>
    </location>
</feature>
<accession>A0A5B0RJV0</accession>
<evidence type="ECO:0000313" key="5">
    <source>
        <dbReference type="Proteomes" id="UP000325313"/>
    </source>
</evidence>
<feature type="compositionally biased region" description="Polar residues" evidence="1">
    <location>
        <begin position="139"/>
        <end position="150"/>
    </location>
</feature>
<dbReference type="Proteomes" id="UP000325313">
    <property type="component" value="Unassembled WGS sequence"/>
</dbReference>
<feature type="compositionally biased region" description="Polar residues" evidence="1">
    <location>
        <begin position="60"/>
        <end position="89"/>
    </location>
</feature>
<gene>
    <name evidence="4" type="ORF">PGTUg99_017926</name>
</gene>
<dbReference type="InterPro" id="IPR048661">
    <property type="entry name" value="CPL1-like"/>
</dbReference>
<dbReference type="InterPro" id="IPR038955">
    <property type="entry name" value="PriA/CPL1_fungi"/>
</dbReference>
<dbReference type="Pfam" id="PF21671">
    <property type="entry name" value="CPL1-like"/>
    <property type="match status" value="1"/>
</dbReference>
<comment type="caution">
    <text evidence="4">The sequence shown here is derived from an EMBL/GenBank/DDBJ whole genome shotgun (WGS) entry which is preliminary data.</text>
</comment>
<sequence length="294" mass="30906">MNSVSVIVFLLSALSGSVHGTFLPGSFQPATPVTGTYQPVTVSAPTQQSGTYTQQSGTYNPVSVTPGTAGSGTYQPVSFQHESQQSGSYQPCRLTQAPRPISAETPTHQSGTFQPVSITPGAPGTGTYQPVSFSPPTPHSSTYQPFTVTPGTAGLPPGRQTYTPVTFQPGTQPAVTNPARQPSAKRVHPTPSSAARRRIRSIAFAPDSDEAKCPAPLTACAIPSKKSGMASTSNDSWECLNLQEELTSCGSCNNNCMDIPNAVSVGCQIGSCKICKLRFLFYLLHDAILHSIAK</sequence>
<dbReference type="PANTHER" id="PTHR35192">
    <property type="entry name" value="PROTEIN, PUTATIVE-RELATED"/>
    <property type="match status" value="1"/>
</dbReference>
<dbReference type="AlphaFoldDB" id="A0A5B0RJV0"/>
<keyword evidence="2" id="KW-0732">Signal</keyword>
<evidence type="ECO:0000259" key="3">
    <source>
        <dbReference type="Pfam" id="PF21671"/>
    </source>
</evidence>
<feature type="region of interest" description="Disordered" evidence="1">
    <location>
        <begin position="46"/>
        <end position="195"/>
    </location>
</feature>
<dbReference type="EMBL" id="VDEP01000179">
    <property type="protein sequence ID" value="KAA1125388.1"/>
    <property type="molecule type" value="Genomic_DNA"/>
</dbReference>
<protein>
    <recommendedName>
        <fullName evidence="3">Protein CPL1-like domain-containing protein</fullName>
    </recommendedName>
</protein>
<reference evidence="4 5" key="1">
    <citation type="submission" date="2019-05" db="EMBL/GenBank/DDBJ databases">
        <title>Emergence of the Ug99 lineage of the wheat stem rust pathogen through somatic hybridization.</title>
        <authorList>
            <person name="Li F."/>
            <person name="Upadhyaya N.M."/>
            <person name="Sperschneider J."/>
            <person name="Matny O."/>
            <person name="Nguyen-Phuc H."/>
            <person name="Mago R."/>
            <person name="Raley C."/>
            <person name="Miller M.E."/>
            <person name="Silverstein K.A.T."/>
            <person name="Henningsen E."/>
            <person name="Hirsch C.D."/>
            <person name="Visser B."/>
            <person name="Pretorius Z.A."/>
            <person name="Steffenson B.J."/>
            <person name="Schwessinger B."/>
            <person name="Dodds P.N."/>
            <person name="Figueroa M."/>
        </authorList>
    </citation>
    <scope>NUCLEOTIDE SEQUENCE [LARGE SCALE GENOMIC DNA]</scope>
    <source>
        <strain evidence="4 5">Ug99</strain>
    </source>
</reference>
<proteinExistence type="predicted"/>
<organism evidence="4 5">
    <name type="scientific">Puccinia graminis f. sp. tritici</name>
    <dbReference type="NCBI Taxonomy" id="56615"/>
    <lineage>
        <taxon>Eukaryota</taxon>
        <taxon>Fungi</taxon>
        <taxon>Dikarya</taxon>
        <taxon>Basidiomycota</taxon>
        <taxon>Pucciniomycotina</taxon>
        <taxon>Pucciniomycetes</taxon>
        <taxon>Pucciniales</taxon>
        <taxon>Pucciniaceae</taxon>
        <taxon>Puccinia</taxon>
    </lineage>
</organism>
<dbReference type="PANTHER" id="PTHR35192:SF2">
    <property type="entry name" value="APPLE DOMAIN-CONTAINING PROTEIN"/>
    <property type="match status" value="1"/>
</dbReference>
<feature type="chain" id="PRO_5022768566" description="Protein CPL1-like domain-containing protein" evidence="2">
    <location>
        <begin position="21"/>
        <end position="294"/>
    </location>
</feature>
<feature type="compositionally biased region" description="Low complexity" evidence="1">
    <location>
        <begin position="46"/>
        <end position="59"/>
    </location>
</feature>
<evidence type="ECO:0000256" key="1">
    <source>
        <dbReference type="SAM" id="MobiDB-lite"/>
    </source>
</evidence>
<feature type="compositionally biased region" description="Polar residues" evidence="1">
    <location>
        <begin position="160"/>
        <end position="180"/>
    </location>
</feature>
<name>A0A5B0RJV0_PUCGR</name>
<feature type="signal peptide" evidence="2">
    <location>
        <begin position="1"/>
        <end position="20"/>
    </location>
</feature>
<feature type="compositionally biased region" description="Polar residues" evidence="1">
    <location>
        <begin position="104"/>
        <end position="117"/>
    </location>
</feature>
<evidence type="ECO:0000313" key="4">
    <source>
        <dbReference type="EMBL" id="KAA1125388.1"/>
    </source>
</evidence>